<dbReference type="Pfam" id="PF01479">
    <property type="entry name" value="S4"/>
    <property type="match status" value="1"/>
</dbReference>
<organism evidence="7 8">
    <name type="scientific">Fusobacterium vincentii 4_1_13</name>
    <dbReference type="NCBI Taxonomy" id="469606"/>
    <lineage>
        <taxon>Bacteria</taxon>
        <taxon>Fusobacteriati</taxon>
        <taxon>Fusobacteriota</taxon>
        <taxon>Fusobacteriia</taxon>
        <taxon>Fusobacteriales</taxon>
        <taxon>Fusobacteriaceae</taxon>
        <taxon>Fusobacterium</taxon>
    </lineage>
</organism>
<dbReference type="GO" id="GO:0120159">
    <property type="term" value="F:rRNA pseudouridine synthase activity"/>
    <property type="evidence" value="ECO:0007669"/>
    <property type="project" value="UniProtKB-ARBA"/>
</dbReference>
<dbReference type="NCBIfam" id="TIGR00093">
    <property type="entry name" value="pseudouridine synthase"/>
    <property type="match status" value="1"/>
</dbReference>
<dbReference type="AlphaFoldDB" id="A0A0M1VSF0"/>
<evidence type="ECO:0000256" key="5">
    <source>
        <dbReference type="RuleBase" id="RU003887"/>
    </source>
</evidence>
<gene>
    <name evidence="7" type="ORF">FSCG_00299</name>
</gene>
<evidence type="ECO:0000259" key="6">
    <source>
        <dbReference type="SMART" id="SM00363"/>
    </source>
</evidence>
<dbReference type="Gene3D" id="3.10.290.10">
    <property type="entry name" value="RNA-binding S4 domain"/>
    <property type="match status" value="1"/>
</dbReference>
<dbReference type="Gene3D" id="3.30.70.580">
    <property type="entry name" value="Pseudouridine synthase I, catalytic domain, N-terminal subdomain"/>
    <property type="match status" value="1"/>
</dbReference>
<dbReference type="HOGENOM" id="CLU_024979_1_2_0"/>
<dbReference type="PANTHER" id="PTHR47683:SF2">
    <property type="entry name" value="RNA-BINDING S4 DOMAIN-CONTAINING PROTEIN"/>
    <property type="match status" value="1"/>
</dbReference>
<dbReference type="GO" id="GO:0005829">
    <property type="term" value="C:cytosol"/>
    <property type="evidence" value="ECO:0007669"/>
    <property type="project" value="UniProtKB-ARBA"/>
</dbReference>
<comment type="similarity">
    <text evidence="1 5">Belongs to the pseudouridine synthase RsuA family.</text>
</comment>
<dbReference type="Proteomes" id="UP000004925">
    <property type="component" value="Unassembled WGS sequence"/>
</dbReference>
<dbReference type="CDD" id="cd02870">
    <property type="entry name" value="PseudoU_synth_RsuA_like"/>
    <property type="match status" value="1"/>
</dbReference>
<dbReference type="InterPro" id="IPR006145">
    <property type="entry name" value="PsdUridine_synth_RsuA/RluA"/>
</dbReference>
<dbReference type="GO" id="GO:0003723">
    <property type="term" value="F:RNA binding"/>
    <property type="evidence" value="ECO:0007669"/>
    <property type="project" value="UniProtKB-KW"/>
</dbReference>
<dbReference type="InterPro" id="IPR036986">
    <property type="entry name" value="S4_RNA-bd_sf"/>
</dbReference>
<keyword evidence="3 5" id="KW-0413">Isomerase</keyword>
<accession>A0A0M1VSF0</accession>
<sequence length="234" mass="27145">MRINKFLSTLGIASRRTIDKYIEEGRITVNGNTAITGMDISENDNIFIDGEKIKTNIDEKKVYFMLNKPLEVLSSSSDNRGRKTVVDLIKTDKRIFPVGRLDYMTSGLILLTNDGELFNRIVHPKSEIYKKYYVKILGEIKKEEIEELKKGVLLDDSKTLPAKISGIKYDKNKTSMYISIREGRNRQIRRMIEKFGYKVLMLRREKIGELSLGDLPEGKYRELTKQEVEYLYSI</sequence>
<dbReference type="CDD" id="cd00165">
    <property type="entry name" value="S4"/>
    <property type="match status" value="1"/>
</dbReference>
<dbReference type="InterPro" id="IPR042092">
    <property type="entry name" value="PsdUridine_s_RsuA/RluB/E/F_cat"/>
</dbReference>
<dbReference type="InterPro" id="IPR002942">
    <property type="entry name" value="S4_RNA-bd"/>
</dbReference>
<evidence type="ECO:0000256" key="1">
    <source>
        <dbReference type="ARBA" id="ARBA00008348"/>
    </source>
</evidence>
<dbReference type="InterPro" id="IPR020094">
    <property type="entry name" value="TruA/RsuA/RluB/E/F_N"/>
</dbReference>
<dbReference type="SUPFAM" id="SSF55174">
    <property type="entry name" value="Alpha-L RNA-binding motif"/>
    <property type="match status" value="1"/>
</dbReference>
<comment type="caution">
    <text evidence="7">The sequence shown here is derived from an EMBL/GenBank/DDBJ whole genome shotgun (WGS) entry which is preliminary data.</text>
</comment>
<dbReference type="SMART" id="SM00363">
    <property type="entry name" value="S4"/>
    <property type="match status" value="1"/>
</dbReference>
<dbReference type="InterPro" id="IPR018496">
    <property type="entry name" value="PsdUridine_synth_RsuA/RluB_CS"/>
</dbReference>
<reference evidence="7 8" key="1">
    <citation type="submission" date="2011-10" db="EMBL/GenBank/DDBJ databases">
        <title>The Genome Sequence of Fusobacterium sp. 4_1_13.</title>
        <authorList>
            <consortium name="The Broad Institute Genome Sequencing Platform"/>
            <person name="Earl A."/>
            <person name="Ward D."/>
            <person name="Feldgarden M."/>
            <person name="Gevers D."/>
            <person name="Strauss J."/>
            <person name="Ambrose C."/>
            <person name="Allen-Vercoe E."/>
            <person name="Young S.K."/>
            <person name="Zeng Q."/>
            <person name="Gargeya S."/>
            <person name="Fitzgerald M."/>
            <person name="Haas B."/>
            <person name="Abouelleil A."/>
            <person name="Alvarado L."/>
            <person name="Arachchi H.M."/>
            <person name="Berlin A."/>
            <person name="Brown A."/>
            <person name="Chapman S.B."/>
            <person name="Chen Z."/>
            <person name="Dunbar C."/>
            <person name="Freedman E."/>
            <person name="Gearin G."/>
            <person name="Goldberg J."/>
            <person name="Griggs A."/>
            <person name="Gujja S."/>
            <person name="Heiman D."/>
            <person name="Howarth C."/>
            <person name="Larson L."/>
            <person name="Lui A."/>
            <person name="MacDonald P.J."/>
            <person name="Montmayeur A."/>
            <person name="Murphy C."/>
            <person name="Neiman D."/>
            <person name="Pearson M."/>
            <person name="Priest M."/>
            <person name="Roberts A."/>
            <person name="Saif S."/>
            <person name="Shea T."/>
            <person name="Shenoy N."/>
            <person name="Sisk P."/>
            <person name="Stolte C."/>
            <person name="Sykes S."/>
            <person name="Wortman J."/>
            <person name="Nusbaum C."/>
            <person name="Birren B."/>
        </authorList>
    </citation>
    <scope>NUCLEOTIDE SEQUENCE [LARGE SCALE GENOMIC DNA]</scope>
    <source>
        <strain evidence="7 8">4_1_13</strain>
    </source>
</reference>
<dbReference type="GO" id="GO:0000455">
    <property type="term" value="P:enzyme-directed rRNA pseudouridine synthesis"/>
    <property type="evidence" value="ECO:0007669"/>
    <property type="project" value="UniProtKB-ARBA"/>
</dbReference>
<dbReference type="InterPro" id="IPR020103">
    <property type="entry name" value="PsdUridine_synth_cat_dom_sf"/>
</dbReference>
<evidence type="ECO:0000256" key="2">
    <source>
        <dbReference type="ARBA" id="ARBA00022884"/>
    </source>
</evidence>
<evidence type="ECO:0000256" key="3">
    <source>
        <dbReference type="ARBA" id="ARBA00023235"/>
    </source>
</evidence>
<keyword evidence="2 4" id="KW-0694">RNA-binding</keyword>
<dbReference type="EMBL" id="ACDE02000013">
    <property type="protein sequence ID" value="EEO39586.1"/>
    <property type="molecule type" value="Genomic_DNA"/>
</dbReference>
<dbReference type="InterPro" id="IPR050343">
    <property type="entry name" value="RsuA_PseudoU_synthase"/>
</dbReference>
<evidence type="ECO:0000313" key="8">
    <source>
        <dbReference type="Proteomes" id="UP000004925"/>
    </source>
</evidence>
<dbReference type="PANTHER" id="PTHR47683">
    <property type="entry name" value="PSEUDOURIDINE SYNTHASE FAMILY PROTEIN-RELATED"/>
    <property type="match status" value="1"/>
</dbReference>
<evidence type="ECO:0000313" key="7">
    <source>
        <dbReference type="EMBL" id="EEO39586.1"/>
    </source>
</evidence>
<dbReference type="PROSITE" id="PS01149">
    <property type="entry name" value="PSI_RSU"/>
    <property type="match status" value="1"/>
</dbReference>
<dbReference type="EC" id="5.4.99.-" evidence="5"/>
<evidence type="ECO:0000256" key="4">
    <source>
        <dbReference type="PROSITE-ProRule" id="PRU00182"/>
    </source>
</evidence>
<dbReference type="FunFam" id="3.10.290.10:FF:000003">
    <property type="entry name" value="Pseudouridine synthase"/>
    <property type="match status" value="1"/>
</dbReference>
<dbReference type="RefSeq" id="WP_008797445.1">
    <property type="nucleotide sequence ID" value="NZ_KQ235735.1"/>
</dbReference>
<feature type="domain" description="RNA-binding S4" evidence="6">
    <location>
        <begin position="1"/>
        <end position="57"/>
    </location>
</feature>
<dbReference type="PROSITE" id="PS50889">
    <property type="entry name" value="S4"/>
    <property type="match status" value="1"/>
</dbReference>
<dbReference type="FunFam" id="3.30.70.1560:FF:000001">
    <property type="entry name" value="Pseudouridine synthase"/>
    <property type="match status" value="1"/>
</dbReference>
<dbReference type="SUPFAM" id="SSF55120">
    <property type="entry name" value="Pseudouridine synthase"/>
    <property type="match status" value="1"/>
</dbReference>
<name>A0A0M1VSF0_FUSVC</name>
<protein>
    <recommendedName>
        <fullName evidence="5">Pseudouridine synthase</fullName>
        <ecNumber evidence="5">5.4.99.-</ecNumber>
    </recommendedName>
</protein>
<proteinExistence type="inferred from homology"/>
<dbReference type="Pfam" id="PF00849">
    <property type="entry name" value="PseudoU_synth_2"/>
    <property type="match status" value="1"/>
</dbReference>
<dbReference type="eggNOG" id="COG1187">
    <property type="taxonomic scope" value="Bacteria"/>
</dbReference>
<dbReference type="Gene3D" id="3.30.70.1560">
    <property type="entry name" value="Alpha-L RNA-binding motif"/>
    <property type="match status" value="1"/>
</dbReference>
<dbReference type="InterPro" id="IPR000748">
    <property type="entry name" value="PsdUridine_synth_RsuA/RluB/E/F"/>
</dbReference>